<evidence type="ECO:0000256" key="2">
    <source>
        <dbReference type="ARBA" id="ARBA00009695"/>
    </source>
</evidence>
<dbReference type="Proteomes" id="UP001432128">
    <property type="component" value="Chromosome"/>
</dbReference>
<comment type="similarity">
    <text evidence="2 5">Belongs to the RecX family.</text>
</comment>
<evidence type="ECO:0000256" key="5">
    <source>
        <dbReference type="HAMAP-Rule" id="MF_01114"/>
    </source>
</evidence>
<evidence type="ECO:0000256" key="4">
    <source>
        <dbReference type="ARBA" id="ARBA00022490"/>
    </source>
</evidence>
<keyword evidence="4 5" id="KW-0963">Cytoplasm</keyword>
<evidence type="ECO:0000256" key="1">
    <source>
        <dbReference type="ARBA" id="ARBA00004496"/>
    </source>
</evidence>
<dbReference type="EMBL" id="CP108021">
    <property type="protein sequence ID" value="WUM20490.1"/>
    <property type="molecule type" value="Genomic_DNA"/>
</dbReference>
<sequence length="210" mass="23169">MTSDRSHDSRTGEDVRARLQGATREILSRSSSAPARPEKQSPTRGGSRPEATAYDSALRLLGVRARSRSELRTRLLGKEFEPAEVDSVLDRLAAVGLVDDADFALQWVRARHEHSGRGRTALRHELRTKGVDPAVAEAALATIDADDERSRAADLVARKVSGWTSDVIADRDDRDRRTRRLVAMLARRGYGSSDAFEIVRTALDDLPDPD</sequence>
<dbReference type="PANTHER" id="PTHR33602:SF1">
    <property type="entry name" value="REGULATORY PROTEIN RECX FAMILY PROTEIN"/>
    <property type="match status" value="1"/>
</dbReference>
<dbReference type="KEGG" id="whr:OG579_01160"/>
<comment type="subcellular location">
    <subcellularLocation>
        <location evidence="1 5">Cytoplasm</location>
    </subcellularLocation>
</comment>
<dbReference type="InterPro" id="IPR053926">
    <property type="entry name" value="RecX_HTH_1st"/>
</dbReference>
<dbReference type="GO" id="GO:0005737">
    <property type="term" value="C:cytoplasm"/>
    <property type="evidence" value="ECO:0007669"/>
    <property type="project" value="UniProtKB-SubCell"/>
</dbReference>
<dbReference type="Pfam" id="PF02631">
    <property type="entry name" value="RecX_HTH2"/>
    <property type="match status" value="1"/>
</dbReference>
<evidence type="ECO:0000259" key="7">
    <source>
        <dbReference type="Pfam" id="PF02631"/>
    </source>
</evidence>
<gene>
    <name evidence="5" type="primary">recX</name>
    <name evidence="9" type="ORF">OG579_01160</name>
</gene>
<dbReference type="InterPro" id="IPR053924">
    <property type="entry name" value="RecX_HTH_2nd"/>
</dbReference>
<name>A0AAU4K351_9NOCA</name>
<accession>A0AAU4K351</accession>
<evidence type="ECO:0000256" key="6">
    <source>
        <dbReference type="SAM" id="MobiDB-lite"/>
    </source>
</evidence>
<feature type="compositionally biased region" description="Basic and acidic residues" evidence="6">
    <location>
        <begin position="1"/>
        <end position="17"/>
    </location>
</feature>
<organism evidence="9 10">
    <name type="scientific">Williamsia herbipolensis</name>
    <dbReference type="NCBI Taxonomy" id="1603258"/>
    <lineage>
        <taxon>Bacteria</taxon>
        <taxon>Bacillati</taxon>
        <taxon>Actinomycetota</taxon>
        <taxon>Actinomycetes</taxon>
        <taxon>Mycobacteriales</taxon>
        <taxon>Nocardiaceae</taxon>
        <taxon>Williamsia</taxon>
    </lineage>
</organism>
<feature type="domain" description="RecX first three-helical" evidence="8">
    <location>
        <begin position="53"/>
        <end position="92"/>
    </location>
</feature>
<comment type="function">
    <text evidence="5">Modulates RecA activity.</text>
</comment>
<evidence type="ECO:0000256" key="3">
    <source>
        <dbReference type="ARBA" id="ARBA00018111"/>
    </source>
</evidence>
<feature type="domain" description="RecX second three-helical" evidence="7">
    <location>
        <begin position="99"/>
        <end position="140"/>
    </location>
</feature>
<dbReference type="RefSeq" id="WP_328857784.1">
    <property type="nucleotide sequence ID" value="NZ_CP108021.1"/>
</dbReference>
<dbReference type="Pfam" id="PF21982">
    <property type="entry name" value="RecX_HTH1"/>
    <property type="match status" value="1"/>
</dbReference>
<proteinExistence type="inferred from homology"/>
<reference evidence="9 10" key="1">
    <citation type="submission" date="2022-10" db="EMBL/GenBank/DDBJ databases">
        <title>The complete genomes of actinobacterial strains from the NBC collection.</title>
        <authorList>
            <person name="Joergensen T.S."/>
            <person name="Alvarez Arevalo M."/>
            <person name="Sterndorff E.B."/>
            <person name="Faurdal D."/>
            <person name="Vuksanovic O."/>
            <person name="Mourched A.-S."/>
            <person name="Charusanti P."/>
            <person name="Shaw S."/>
            <person name="Blin K."/>
            <person name="Weber T."/>
        </authorList>
    </citation>
    <scope>NUCLEOTIDE SEQUENCE [LARGE SCALE GENOMIC DNA]</scope>
    <source>
        <strain evidence="9 10">NBC_00319</strain>
    </source>
</reference>
<evidence type="ECO:0000313" key="10">
    <source>
        <dbReference type="Proteomes" id="UP001432128"/>
    </source>
</evidence>
<protein>
    <recommendedName>
        <fullName evidence="3 5">Regulatory protein RecX</fullName>
    </recommendedName>
</protein>
<keyword evidence="10" id="KW-1185">Reference proteome</keyword>
<dbReference type="AlphaFoldDB" id="A0AAU4K351"/>
<evidence type="ECO:0000259" key="8">
    <source>
        <dbReference type="Pfam" id="PF21982"/>
    </source>
</evidence>
<dbReference type="InterPro" id="IPR003783">
    <property type="entry name" value="Regulatory_RecX"/>
</dbReference>
<dbReference type="PANTHER" id="PTHR33602">
    <property type="entry name" value="REGULATORY PROTEIN RECX FAMILY PROTEIN"/>
    <property type="match status" value="1"/>
</dbReference>
<feature type="region of interest" description="Disordered" evidence="6">
    <location>
        <begin position="1"/>
        <end position="53"/>
    </location>
</feature>
<dbReference type="InterPro" id="IPR036388">
    <property type="entry name" value="WH-like_DNA-bd_sf"/>
</dbReference>
<evidence type="ECO:0000313" key="9">
    <source>
        <dbReference type="EMBL" id="WUM20490.1"/>
    </source>
</evidence>
<dbReference type="HAMAP" id="MF_01114">
    <property type="entry name" value="RecX"/>
    <property type="match status" value="1"/>
</dbReference>
<dbReference type="GO" id="GO:0006282">
    <property type="term" value="P:regulation of DNA repair"/>
    <property type="evidence" value="ECO:0007669"/>
    <property type="project" value="UniProtKB-UniRule"/>
</dbReference>
<dbReference type="Gene3D" id="1.10.10.10">
    <property type="entry name" value="Winged helix-like DNA-binding domain superfamily/Winged helix DNA-binding domain"/>
    <property type="match status" value="2"/>
</dbReference>